<evidence type="ECO:0000313" key="3">
    <source>
        <dbReference type="EMBL" id="KAJ5328739.1"/>
    </source>
</evidence>
<feature type="coiled-coil region" evidence="1">
    <location>
        <begin position="343"/>
        <end position="391"/>
    </location>
</feature>
<dbReference type="InterPro" id="IPR001810">
    <property type="entry name" value="F-box_dom"/>
</dbReference>
<accession>A0A9W9Q7S6</accession>
<keyword evidence="1" id="KW-0175">Coiled coil</keyword>
<reference evidence="3" key="1">
    <citation type="submission" date="2022-12" db="EMBL/GenBank/DDBJ databases">
        <authorList>
            <person name="Petersen C."/>
        </authorList>
    </citation>
    <scope>NUCLEOTIDE SEQUENCE</scope>
    <source>
        <strain evidence="3">IBT 35673</strain>
    </source>
</reference>
<name>A0A9W9Q7S6_PENBR</name>
<dbReference type="Proteomes" id="UP001147695">
    <property type="component" value="Unassembled WGS sequence"/>
</dbReference>
<gene>
    <name evidence="3" type="ORF">N7452_009129</name>
</gene>
<evidence type="ECO:0000256" key="1">
    <source>
        <dbReference type="SAM" id="Coils"/>
    </source>
</evidence>
<reference evidence="3" key="2">
    <citation type="journal article" date="2023" name="IMA Fungus">
        <title>Comparative genomic study of the Penicillium genus elucidates a diverse pangenome and 15 lateral gene transfer events.</title>
        <authorList>
            <person name="Petersen C."/>
            <person name="Sorensen T."/>
            <person name="Nielsen M.R."/>
            <person name="Sondergaard T.E."/>
            <person name="Sorensen J.L."/>
            <person name="Fitzpatrick D.A."/>
            <person name="Frisvad J.C."/>
            <person name="Nielsen K.L."/>
        </authorList>
    </citation>
    <scope>NUCLEOTIDE SEQUENCE</scope>
    <source>
        <strain evidence="3">IBT 35673</strain>
    </source>
</reference>
<feature type="domain" description="F-box" evidence="2">
    <location>
        <begin position="1"/>
        <end position="46"/>
    </location>
</feature>
<dbReference type="EMBL" id="JAPZBQ010000005">
    <property type="protein sequence ID" value="KAJ5328739.1"/>
    <property type="molecule type" value="Genomic_DNA"/>
</dbReference>
<organism evidence="3 4">
    <name type="scientific">Penicillium brevicompactum</name>
    <dbReference type="NCBI Taxonomy" id="5074"/>
    <lineage>
        <taxon>Eukaryota</taxon>
        <taxon>Fungi</taxon>
        <taxon>Dikarya</taxon>
        <taxon>Ascomycota</taxon>
        <taxon>Pezizomycotina</taxon>
        <taxon>Eurotiomycetes</taxon>
        <taxon>Eurotiomycetidae</taxon>
        <taxon>Eurotiales</taxon>
        <taxon>Aspergillaceae</taxon>
        <taxon>Penicillium</taxon>
    </lineage>
</organism>
<protein>
    <recommendedName>
        <fullName evidence="2">F-box domain-containing protein</fullName>
    </recommendedName>
</protein>
<dbReference type="PROSITE" id="PS50181">
    <property type="entry name" value="FBOX"/>
    <property type="match status" value="1"/>
</dbReference>
<dbReference type="Pfam" id="PF00646">
    <property type="entry name" value="F-box"/>
    <property type="match status" value="1"/>
</dbReference>
<sequence>MGVMANLPFELLRLIVVELDSVSLKSFSLVNKSCRSVSTPDIFRSFKFEFSEQGMKKLEWLADSSLAQCVRILHYEASELVDPLIQHWDYFSACIYTPQEYARDQEDFRWELRGKQFSYRAIFSYFRKLARAQSMVLKERMDIHIFTGSLRNLSNLNTVKLSFHGTKEDQLLWFSNRLFLGGENSLLVHLEAVFRGVAAAQDTGLTLKYLEIDGMHSKLTSKDSNILEVAKTALAKVESLTLIDSPGSLEFLSSVPLTSLRRLELAKFERVGIKVDPSEVRLKTEDGCLYAWQIEDPSLEHIFQKHMSKHSIGTYMLLHREVGQKFRAIPAMCKEEQTELDIVAHMQAENLSLADKLRAAEDKAFRYEEAATEAEAEIKDQNSIIREAQMTIHIHQQDILNWMAVAEWYQMKCFQCSNVLGQMMAFLQDTTSKDG</sequence>
<comment type="caution">
    <text evidence="3">The sequence shown here is derived from an EMBL/GenBank/DDBJ whole genome shotgun (WGS) entry which is preliminary data.</text>
</comment>
<proteinExistence type="predicted"/>
<evidence type="ECO:0000313" key="4">
    <source>
        <dbReference type="Proteomes" id="UP001147695"/>
    </source>
</evidence>
<evidence type="ECO:0000259" key="2">
    <source>
        <dbReference type="PROSITE" id="PS50181"/>
    </source>
</evidence>
<dbReference type="AlphaFoldDB" id="A0A9W9Q7S6"/>